<dbReference type="EMBL" id="FCNY02000021">
    <property type="protein sequence ID" value="SAL65091.1"/>
    <property type="molecule type" value="Genomic_DNA"/>
</dbReference>
<dbReference type="AlphaFoldDB" id="A0A158J9Q1"/>
<keyword evidence="5" id="KW-1185">Reference proteome</keyword>
<keyword evidence="1" id="KW-0479">Metal-binding</keyword>
<dbReference type="GO" id="GO:0052717">
    <property type="term" value="F:tRNA-specific adenosine-34 deaminase activity"/>
    <property type="evidence" value="ECO:0007669"/>
    <property type="project" value="TreeGrafter"/>
</dbReference>
<dbReference type="Gene3D" id="3.40.140.10">
    <property type="entry name" value="Cytidine Deaminase, domain 2"/>
    <property type="match status" value="1"/>
</dbReference>
<evidence type="ECO:0000256" key="1">
    <source>
        <dbReference type="ARBA" id="ARBA00022723"/>
    </source>
</evidence>
<dbReference type="GO" id="GO:0002100">
    <property type="term" value="P:tRNA wobble adenosine to inosine editing"/>
    <property type="evidence" value="ECO:0007669"/>
    <property type="project" value="TreeGrafter"/>
</dbReference>
<dbReference type="PROSITE" id="PS00903">
    <property type="entry name" value="CYT_DCMP_DEAMINASES_1"/>
    <property type="match status" value="1"/>
</dbReference>
<evidence type="ECO:0000313" key="4">
    <source>
        <dbReference type="EMBL" id="SAL65091.1"/>
    </source>
</evidence>
<dbReference type="PROSITE" id="PS51747">
    <property type="entry name" value="CYT_DCMP_DEAMINASES_2"/>
    <property type="match status" value="1"/>
</dbReference>
<evidence type="ECO:0000313" key="5">
    <source>
        <dbReference type="Proteomes" id="UP000054740"/>
    </source>
</evidence>
<organism evidence="4 5">
    <name type="scientific">Caballeronia cordobensis</name>
    <name type="common">Burkholderia cordobensis</name>
    <dbReference type="NCBI Taxonomy" id="1353886"/>
    <lineage>
        <taxon>Bacteria</taxon>
        <taxon>Pseudomonadati</taxon>
        <taxon>Pseudomonadota</taxon>
        <taxon>Betaproteobacteria</taxon>
        <taxon>Burkholderiales</taxon>
        <taxon>Burkholderiaceae</taxon>
        <taxon>Caballeronia</taxon>
    </lineage>
</organism>
<dbReference type="CDD" id="cd01285">
    <property type="entry name" value="nucleoside_deaminase"/>
    <property type="match status" value="1"/>
</dbReference>
<keyword evidence="2" id="KW-0862">Zinc</keyword>
<dbReference type="Pfam" id="PF00383">
    <property type="entry name" value="dCMP_cyt_deam_1"/>
    <property type="match status" value="1"/>
</dbReference>
<evidence type="ECO:0000256" key="2">
    <source>
        <dbReference type="ARBA" id="ARBA00022833"/>
    </source>
</evidence>
<dbReference type="PANTHER" id="PTHR11079:SF203">
    <property type="entry name" value="CMP_DCMP-TYPE DEAMINASE DOMAIN-CONTAINING PROTEIN"/>
    <property type="match status" value="1"/>
</dbReference>
<dbReference type="InterPro" id="IPR016192">
    <property type="entry name" value="APOBEC/CMP_deaminase_Zn-bd"/>
</dbReference>
<dbReference type="SUPFAM" id="SSF53927">
    <property type="entry name" value="Cytidine deaminase-like"/>
    <property type="match status" value="1"/>
</dbReference>
<dbReference type="RefSeq" id="WP_053568921.1">
    <property type="nucleotide sequence ID" value="NZ_FCNY02000021.1"/>
</dbReference>
<dbReference type="Proteomes" id="UP000054740">
    <property type="component" value="Unassembled WGS sequence"/>
</dbReference>
<name>A0A158J9Q1_CABCO</name>
<sequence>MRFAIEEAKKNPAYPFGAVVVHEASGEVRGRGVNMSIENSMYHGEVVAMNDCVARYGNRGWQECTLYTTGEPCSMCTSAMVWAGIPRIVWASSMNTIKAAGINQIELSVIEVVERSKSFYRPEALVAGVLAAETDRMLLHRERDG</sequence>
<accession>A0A158J9Q1</accession>
<protein>
    <submittedName>
        <fullName evidence="4">Cytosine deaminase</fullName>
    </submittedName>
</protein>
<dbReference type="GO" id="GO:0008270">
    <property type="term" value="F:zinc ion binding"/>
    <property type="evidence" value="ECO:0007669"/>
    <property type="project" value="InterPro"/>
</dbReference>
<dbReference type="InterPro" id="IPR016193">
    <property type="entry name" value="Cytidine_deaminase-like"/>
</dbReference>
<evidence type="ECO:0000259" key="3">
    <source>
        <dbReference type="PROSITE" id="PS51747"/>
    </source>
</evidence>
<dbReference type="InterPro" id="IPR002125">
    <property type="entry name" value="CMP_dCMP_dom"/>
</dbReference>
<feature type="domain" description="CMP/dCMP-type deaminase" evidence="3">
    <location>
        <begin position="1"/>
        <end position="103"/>
    </location>
</feature>
<dbReference type="PANTHER" id="PTHR11079">
    <property type="entry name" value="CYTOSINE DEAMINASE FAMILY MEMBER"/>
    <property type="match status" value="1"/>
</dbReference>
<proteinExistence type="predicted"/>
<gene>
    <name evidence="4" type="ORF">AWB70_06081</name>
</gene>
<reference evidence="5" key="1">
    <citation type="submission" date="2016-01" db="EMBL/GenBank/DDBJ databases">
        <authorList>
            <person name="Peeters C."/>
        </authorList>
    </citation>
    <scope>NUCLEOTIDE SEQUENCE [LARGE SCALE GENOMIC DNA]</scope>
</reference>